<organism evidence="1 2">
    <name type="scientific">Pseudoalteromonas piscicida</name>
    <dbReference type="NCBI Taxonomy" id="43662"/>
    <lineage>
        <taxon>Bacteria</taxon>
        <taxon>Pseudomonadati</taxon>
        <taxon>Pseudomonadota</taxon>
        <taxon>Gammaproteobacteria</taxon>
        <taxon>Alteromonadales</taxon>
        <taxon>Pseudoalteromonadaceae</taxon>
        <taxon>Pseudoalteromonas</taxon>
    </lineage>
</organism>
<gene>
    <name evidence="1" type="ORF">CEX98_17625</name>
</gene>
<accession>A0A2A5JLZ0</accession>
<comment type="caution">
    <text evidence="1">The sequence shown here is derived from an EMBL/GenBank/DDBJ whole genome shotgun (WGS) entry which is preliminary data.</text>
</comment>
<dbReference type="EMBL" id="NKHF01000084">
    <property type="protein sequence ID" value="PCK30445.1"/>
    <property type="molecule type" value="Genomic_DNA"/>
</dbReference>
<keyword evidence="2" id="KW-1185">Reference proteome</keyword>
<dbReference type="RefSeq" id="WP_099643337.1">
    <property type="nucleotide sequence ID" value="NZ_NKHF01000084.1"/>
</dbReference>
<protein>
    <submittedName>
        <fullName evidence="1">Uncharacterized protein</fullName>
    </submittedName>
</protein>
<evidence type="ECO:0000313" key="2">
    <source>
        <dbReference type="Proteomes" id="UP000228621"/>
    </source>
</evidence>
<dbReference type="Proteomes" id="UP000228621">
    <property type="component" value="Unassembled WGS sequence"/>
</dbReference>
<proteinExistence type="predicted"/>
<sequence>MIKSKFFINNSPEKPSYFEQDLVAIPRENEFIHYQGSYYLVDSIIYTLGQEVDVEINLKATEKDPTRKRVKEVSTLKLDFG</sequence>
<evidence type="ECO:0000313" key="1">
    <source>
        <dbReference type="EMBL" id="PCK30445.1"/>
    </source>
</evidence>
<name>A0A2A5JLZ0_PSEO7</name>
<reference evidence="2" key="1">
    <citation type="journal article" date="2019" name="Genome Announc.">
        <title>Draft Genome Sequence of Pseudoalteromonas piscicida Strain 36Y ROTHPW, an Hypersaline Seawater Isolate from the South Coast of Sonora, Mexico.</title>
        <authorList>
            <person name="Sanchez-Diaz R."/>
            <person name="Molina-Garza Z.J."/>
            <person name="Cruz-Suarez L.E."/>
            <person name="Selvin J."/>
            <person name="Kiran G.S."/>
            <person name="Ibarra-Gamez J.C."/>
            <person name="Gomez-Gil B."/>
            <person name="Galaviz-Silva L."/>
        </authorList>
    </citation>
    <scope>NUCLEOTIDE SEQUENCE [LARGE SCALE GENOMIC DNA]</scope>
    <source>
        <strain evidence="2">36Y_RITHPW</strain>
    </source>
</reference>
<dbReference type="AlphaFoldDB" id="A0A2A5JLZ0"/>